<reference evidence="2 3" key="1">
    <citation type="submission" date="2020-09" db="EMBL/GenBank/DDBJ databases">
        <title>De no assembly of potato wild relative species, Solanum commersonii.</title>
        <authorList>
            <person name="Cho K."/>
        </authorList>
    </citation>
    <scope>NUCLEOTIDE SEQUENCE [LARGE SCALE GENOMIC DNA]</scope>
    <source>
        <strain evidence="2">LZ3.2</strain>
        <tissue evidence="2">Leaf</tissue>
    </source>
</reference>
<evidence type="ECO:0000313" key="2">
    <source>
        <dbReference type="EMBL" id="KAG5576136.1"/>
    </source>
</evidence>
<dbReference type="OrthoDB" id="1324442at2759"/>
<sequence length="72" mass="8411">MARHRVATSSQRKRVRSEGDVPPAPVVRKGQTRRYGVRVVTKDGKVWWKMHTEARYFSNVCIDKDNLVWESP</sequence>
<feature type="compositionally biased region" description="Basic residues" evidence="1">
    <location>
        <begin position="1"/>
        <end position="15"/>
    </location>
</feature>
<gene>
    <name evidence="2" type="ORF">H5410_056270</name>
</gene>
<name>A0A9J5WM93_SOLCO</name>
<proteinExistence type="predicted"/>
<dbReference type="EMBL" id="JACXVP010000011">
    <property type="protein sequence ID" value="KAG5576136.1"/>
    <property type="molecule type" value="Genomic_DNA"/>
</dbReference>
<organism evidence="2 3">
    <name type="scientific">Solanum commersonii</name>
    <name type="common">Commerson's wild potato</name>
    <name type="synonym">Commerson's nightshade</name>
    <dbReference type="NCBI Taxonomy" id="4109"/>
    <lineage>
        <taxon>Eukaryota</taxon>
        <taxon>Viridiplantae</taxon>
        <taxon>Streptophyta</taxon>
        <taxon>Embryophyta</taxon>
        <taxon>Tracheophyta</taxon>
        <taxon>Spermatophyta</taxon>
        <taxon>Magnoliopsida</taxon>
        <taxon>eudicotyledons</taxon>
        <taxon>Gunneridae</taxon>
        <taxon>Pentapetalae</taxon>
        <taxon>asterids</taxon>
        <taxon>lamiids</taxon>
        <taxon>Solanales</taxon>
        <taxon>Solanaceae</taxon>
        <taxon>Solanoideae</taxon>
        <taxon>Solaneae</taxon>
        <taxon>Solanum</taxon>
    </lineage>
</organism>
<protein>
    <submittedName>
        <fullName evidence="2">Uncharacterized protein</fullName>
    </submittedName>
</protein>
<dbReference type="Proteomes" id="UP000824120">
    <property type="component" value="Chromosome 11"/>
</dbReference>
<accession>A0A9J5WM93</accession>
<evidence type="ECO:0000313" key="3">
    <source>
        <dbReference type="Proteomes" id="UP000824120"/>
    </source>
</evidence>
<feature type="region of interest" description="Disordered" evidence="1">
    <location>
        <begin position="1"/>
        <end position="30"/>
    </location>
</feature>
<evidence type="ECO:0000256" key="1">
    <source>
        <dbReference type="SAM" id="MobiDB-lite"/>
    </source>
</evidence>
<keyword evidence="3" id="KW-1185">Reference proteome</keyword>
<comment type="caution">
    <text evidence="2">The sequence shown here is derived from an EMBL/GenBank/DDBJ whole genome shotgun (WGS) entry which is preliminary data.</text>
</comment>
<dbReference type="AlphaFoldDB" id="A0A9J5WM93"/>